<feature type="transmembrane region" description="Helical" evidence="2">
    <location>
        <begin position="181"/>
        <end position="203"/>
    </location>
</feature>
<evidence type="ECO:0000313" key="3">
    <source>
        <dbReference type="EMBL" id="MFC7242203.1"/>
    </source>
</evidence>
<evidence type="ECO:0000313" key="4">
    <source>
        <dbReference type="Proteomes" id="UP001596392"/>
    </source>
</evidence>
<keyword evidence="4" id="KW-1185">Reference proteome</keyword>
<dbReference type="EMBL" id="JBHTAC010000005">
    <property type="protein sequence ID" value="MFC7242203.1"/>
    <property type="molecule type" value="Genomic_DNA"/>
</dbReference>
<evidence type="ECO:0000256" key="2">
    <source>
        <dbReference type="SAM" id="Phobius"/>
    </source>
</evidence>
<protein>
    <submittedName>
        <fullName evidence="3">Uncharacterized protein</fullName>
    </submittedName>
</protein>
<dbReference type="RefSeq" id="WP_376805630.1">
    <property type="nucleotide sequence ID" value="NZ_JBHTAC010000005.1"/>
</dbReference>
<keyword evidence="2" id="KW-1133">Transmembrane helix</keyword>
<keyword evidence="2" id="KW-0812">Transmembrane</keyword>
<reference evidence="4" key="1">
    <citation type="journal article" date="2019" name="Int. J. Syst. Evol. Microbiol.">
        <title>The Global Catalogue of Microorganisms (GCM) 10K type strain sequencing project: providing services to taxonomists for standard genome sequencing and annotation.</title>
        <authorList>
            <consortium name="The Broad Institute Genomics Platform"/>
            <consortium name="The Broad Institute Genome Sequencing Center for Infectious Disease"/>
            <person name="Wu L."/>
            <person name="Ma J."/>
        </authorList>
    </citation>
    <scope>NUCLEOTIDE SEQUENCE [LARGE SCALE GENOMIC DNA]</scope>
    <source>
        <strain evidence="4">CGMCC 1.9106</strain>
    </source>
</reference>
<feature type="transmembrane region" description="Helical" evidence="2">
    <location>
        <begin position="71"/>
        <end position="92"/>
    </location>
</feature>
<feature type="transmembrane region" description="Helical" evidence="2">
    <location>
        <begin position="45"/>
        <end position="65"/>
    </location>
</feature>
<evidence type="ECO:0000256" key="1">
    <source>
        <dbReference type="SAM" id="MobiDB-lite"/>
    </source>
</evidence>
<comment type="caution">
    <text evidence="3">The sequence shown here is derived from an EMBL/GenBank/DDBJ whole genome shotgun (WGS) entry which is preliminary data.</text>
</comment>
<dbReference type="Proteomes" id="UP001596392">
    <property type="component" value="Unassembled WGS sequence"/>
</dbReference>
<feature type="region of interest" description="Disordered" evidence="1">
    <location>
        <begin position="234"/>
        <end position="280"/>
    </location>
</feature>
<gene>
    <name evidence="3" type="ORF">ACFQO7_06890</name>
</gene>
<accession>A0ABW2GVT4</accession>
<sequence>MAHPTLTPDPARRAADDIELTVALTEYQKIIEMRRAVSDQAHNRYNFFLVIATAVAAVSAGLVGSDIDAEVRLGVIAALGALLLLMGPAVFLRQLRFTGTAHRYGLAEQALRSYLVRRAPQVAPYVLLPTLDDPGLFLPSAGPGRQRQREAVGLAASIGLVNSALLAAGGGYALNALDNDGWALFLLVVALFAASAAVHLWWVSRTVRRDAAERERLLAARALDVLDLFPSRPHPLHDAGTPAEAPTTLAEPAAELPVTEPPGSAETHAAISGKLRESGS</sequence>
<proteinExistence type="predicted"/>
<name>A0ABW2GVT4_9ACTN</name>
<feature type="compositionally biased region" description="Low complexity" evidence="1">
    <location>
        <begin position="241"/>
        <end position="257"/>
    </location>
</feature>
<keyword evidence="2" id="KW-0472">Membrane</keyword>
<organism evidence="3 4">
    <name type="scientific">Catellatospora aurea</name>
    <dbReference type="NCBI Taxonomy" id="1337874"/>
    <lineage>
        <taxon>Bacteria</taxon>
        <taxon>Bacillati</taxon>
        <taxon>Actinomycetota</taxon>
        <taxon>Actinomycetes</taxon>
        <taxon>Micromonosporales</taxon>
        <taxon>Micromonosporaceae</taxon>
        <taxon>Catellatospora</taxon>
    </lineage>
</organism>
<feature type="transmembrane region" description="Helical" evidence="2">
    <location>
        <begin position="151"/>
        <end position="175"/>
    </location>
</feature>